<organism evidence="11 12">
    <name type="scientific">Pseudidiomarina indica</name>
    <dbReference type="NCBI Taxonomy" id="1159017"/>
    <lineage>
        <taxon>Bacteria</taxon>
        <taxon>Pseudomonadati</taxon>
        <taxon>Pseudomonadota</taxon>
        <taxon>Gammaproteobacteria</taxon>
        <taxon>Alteromonadales</taxon>
        <taxon>Idiomarinaceae</taxon>
        <taxon>Pseudidiomarina</taxon>
    </lineage>
</organism>
<feature type="transmembrane region" description="Helical" evidence="9">
    <location>
        <begin position="131"/>
        <end position="157"/>
    </location>
</feature>
<evidence type="ECO:0000256" key="9">
    <source>
        <dbReference type="RuleBase" id="RU363032"/>
    </source>
</evidence>
<dbReference type="EMBL" id="FMXN01000001">
    <property type="protein sequence ID" value="SDB05525.1"/>
    <property type="molecule type" value="Genomic_DNA"/>
</dbReference>
<evidence type="ECO:0000313" key="12">
    <source>
        <dbReference type="Proteomes" id="UP000199626"/>
    </source>
</evidence>
<keyword evidence="6 9" id="KW-1133">Transmembrane helix</keyword>
<dbReference type="SUPFAM" id="SSF161098">
    <property type="entry name" value="MetI-like"/>
    <property type="match status" value="1"/>
</dbReference>
<dbReference type="Pfam" id="PF00528">
    <property type="entry name" value="BPD_transp_1"/>
    <property type="match status" value="1"/>
</dbReference>
<feature type="transmembrane region" description="Helical" evidence="9">
    <location>
        <begin position="204"/>
        <end position="223"/>
    </location>
</feature>
<gene>
    <name evidence="11" type="ORF">SAMN02927930_00246</name>
</gene>
<feature type="transmembrane region" description="Helical" evidence="9">
    <location>
        <begin position="304"/>
        <end position="323"/>
    </location>
</feature>
<proteinExistence type="inferred from homology"/>
<dbReference type="PANTHER" id="PTHR43163">
    <property type="entry name" value="DIPEPTIDE TRANSPORT SYSTEM PERMEASE PROTEIN DPPB-RELATED"/>
    <property type="match status" value="1"/>
</dbReference>
<feature type="domain" description="ABC transmembrane type-1" evidence="10">
    <location>
        <begin position="95"/>
        <end position="327"/>
    </location>
</feature>
<evidence type="ECO:0000256" key="5">
    <source>
        <dbReference type="ARBA" id="ARBA00022692"/>
    </source>
</evidence>
<keyword evidence="2 9" id="KW-0813">Transport</keyword>
<dbReference type="AlphaFoldDB" id="A0A1G6AAP7"/>
<feature type="transmembrane region" description="Helical" evidence="9">
    <location>
        <begin position="266"/>
        <end position="284"/>
    </location>
</feature>
<keyword evidence="12" id="KW-1185">Reference proteome</keyword>
<dbReference type="Gene3D" id="1.10.3720.10">
    <property type="entry name" value="MetI-like"/>
    <property type="match status" value="1"/>
</dbReference>
<keyword evidence="7 9" id="KW-0472">Membrane</keyword>
<dbReference type="Pfam" id="PF19300">
    <property type="entry name" value="BPD_transp_1_N"/>
    <property type="match status" value="1"/>
</dbReference>
<evidence type="ECO:0000256" key="2">
    <source>
        <dbReference type="ARBA" id="ARBA00022448"/>
    </source>
</evidence>
<dbReference type="InterPro" id="IPR045621">
    <property type="entry name" value="BPD_transp_1_N"/>
</dbReference>
<dbReference type="Proteomes" id="UP000199626">
    <property type="component" value="Unassembled WGS sequence"/>
</dbReference>
<evidence type="ECO:0000256" key="6">
    <source>
        <dbReference type="ARBA" id="ARBA00022989"/>
    </source>
</evidence>
<dbReference type="STRING" id="1159017.SAMN02927930_00246"/>
<dbReference type="OrthoDB" id="9805855at2"/>
<dbReference type="PANTHER" id="PTHR43163:SF4">
    <property type="entry name" value="PUTRESCINE EXPORT SYSTEM PERMEASE PROTEIN SAPB"/>
    <property type="match status" value="1"/>
</dbReference>
<keyword evidence="3" id="KW-1003">Cell membrane</keyword>
<evidence type="ECO:0000259" key="10">
    <source>
        <dbReference type="PROSITE" id="PS50928"/>
    </source>
</evidence>
<comment type="subcellular location">
    <subcellularLocation>
        <location evidence="1">Cell inner membrane</location>
        <topology evidence="1">Multi-pass membrane protein</topology>
    </subcellularLocation>
    <subcellularLocation>
        <location evidence="9">Cell membrane</location>
        <topology evidence="9">Multi-pass membrane protein</topology>
    </subcellularLocation>
</comment>
<dbReference type="PROSITE" id="PS50928">
    <property type="entry name" value="ABC_TM1"/>
    <property type="match status" value="1"/>
</dbReference>
<feature type="transmembrane region" description="Helical" evidence="9">
    <location>
        <begin position="101"/>
        <end position="122"/>
    </location>
</feature>
<dbReference type="RefSeq" id="WP_092590913.1">
    <property type="nucleotide sequence ID" value="NZ_FMXN01000001.1"/>
</dbReference>
<name>A0A1G6AAP7_9GAMM</name>
<feature type="transmembrane region" description="Helical" evidence="9">
    <location>
        <begin position="9"/>
        <end position="30"/>
    </location>
</feature>
<evidence type="ECO:0000256" key="7">
    <source>
        <dbReference type="ARBA" id="ARBA00023136"/>
    </source>
</evidence>
<dbReference type="GO" id="GO:0005886">
    <property type="term" value="C:plasma membrane"/>
    <property type="evidence" value="ECO:0007669"/>
    <property type="project" value="UniProtKB-SubCell"/>
</dbReference>
<dbReference type="GO" id="GO:0071916">
    <property type="term" value="F:dipeptide transmembrane transporter activity"/>
    <property type="evidence" value="ECO:0007669"/>
    <property type="project" value="TreeGrafter"/>
</dbReference>
<protein>
    <submittedName>
        <fullName evidence="11">Cationic peptide transport system permease protein</fullName>
    </submittedName>
</protein>
<dbReference type="InterPro" id="IPR000515">
    <property type="entry name" value="MetI-like"/>
</dbReference>
<evidence type="ECO:0000256" key="4">
    <source>
        <dbReference type="ARBA" id="ARBA00022519"/>
    </source>
</evidence>
<dbReference type="InterPro" id="IPR035906">
    <property type="entry name" value="MetI-like_sf"/>
</dbReference>
<dbReference type="CDD" id="cd06261">
    <property type="entry name" value="TM_PBP2"/>
    <property type="match status" value="1"/>
</dbReference>
<evidence type="ECO:0000313" key="11">
    <source>
        <dbReference type="EMBL" id="SDB05525.1"/>
    </source>
</evidence>
<evidence type="ECO:0000256" key="1">
    <source>
        <dbReference type="ARBA" id="ARBA00004429"/>
    </source>
</evidence>
<reference evidence="12" key="1">
    <citation type="submission" date="2016-10" db="EMBL/GenBank/DDBJ databases">
        <authorList>
            <person name="Varghese N."/>
            <person name="Submissions S."/>
        </authorList>
    </citation>
    <scope>NUCLEOTIDE SEQUENCE [LARGE SCALE GENOMIC DNA]</scope>
    <source>
        <strain evidence="12">CGMCC 1.10824</strain>
    </source>
</reference>
<sequence length="341" mass="38473">MFRFSLRRILLFSITLWLLSIFTFSLNYWYPGNTLTNMSGVTPAMDTYHDEANARAMDSTIFRQYGQYIAHLTRGDWGLSLTSQEPVFPRLMQQLGATVELMILGALLAVLVGVPLGVYAALQQRQWQDRLILSLSLSTYSIPVFWFAQLAILLFAIQLDWSPVTGQIHPLYAIDTQTGSILVDIWLSDIPYRASAWVNALKHLWLPTLVVALIPLTMLVRMIRSAVLDTLQLNHIKAARVRGLSDRTILVKHVLPTSIQPVLREAGLQFSVLVTNIMIVEVIFNWPGIGSALVKSIFERDYPVLQGGVICLAMLILAVNFAVDLIHAWRFPQVRDVIDED</sequence>
<keyword evidence="5 9" id="KW-0812">Transmembrane</keyword>
<evidence type="ECO:0000256" key="3">
    <source>
        <dbReference type="ARBA" id="ARBA00022475"/>
    </source>
</evidence>
<keyword evidence="4" id="KW-0997">Cell inner membrane</keyword>
<accession>A0A1G6AAP7</accession>
<comment type="similarity">
    <text evidence="8">Belongs to the binding-protein-dependent transport system permease family. OppBC subfamily.</text>
</comment>
<evidence type="ECO:0000256" key="8">
    <source>
        <dbReference type="ARBA" id="ARBA00024202"/>
    </source>
</evidence>